<dbReference type="Proteomes" id="UP000239494">
    <property type="component" value="Unassembled WGS sequence"/>
</dbReference>
<reference evidence="7 8" key="1">
    <citation type="submission" date="2018-03" db="EMBL/GenBank/DDBJ databases">
        <title>Genomic Encyclopedia of Archaeal and Bacterial Type Strains, Phase II (KMG-II): from individual species to whole genera.</title>
        <authorList>
            <person name="Goeker M."/>
        </authorList>
    </citation>
    <scope>NUCLEOTIDE SEQUENCE [LARGE SCALE GENOMIC DNA]</scope>
    <source>
        <strain evidence="7 8">DSM 44720</strain>
    </source>
</reference>
<protein>
    <submittedName>
        <fullName evidence="7">ABC-2 type transport system permease protein</fullName>
    </submittedName>
</protein>
<feature type="transmembrane region" description="Helical" evidence="5">
    <location>
        <begin position="170"/>
        <end position="189"/>
    </location>
</feature>
<dbReference type="GO" id="GO:0140359">
    <property type="term" value="F:ABC-type transporter activity"/>
    <property type="evidence" value="ECO:0007669"/>
    <property type="project" value="InterPro"/>
</dbReference>
<evidence type="ECO:0000256" key="5">
    <source>
        <dbReference type="SAM" id="Phobius"/>
    </source>
</evidence>
<keyword evidence="4 5" id="KW-0472">Membrane</keyword>
<evidence type="ECO:0000256" key="4">
    <source>
        <dbReference type="ARBA" id="ARBA00023136"/>
    </source>
</evidence>
<dbReference type="Pfam" id="PF01061">
    <property type="entry name" value="ABC2_membrane"/>
    <property type="match status" value="1"/>
</dbReference>
<evidence type="ECO:0000256" key="3">
    <source>
        <dbReference type="ARBA" id="ARBA00022989"/>
    </source>
</evidence>
<comment type="caution">
    <text evidence="7">The sequence shown here is derived from an EMBL/GenBank/DDBJ whole genome shotgun (WGS) entry which is preliminary data.</text>
</comment>
<dbReference type="RefSeq" id="WP_106188769.1">
    <property type="nucleotide sequence ID" value="NZ_PVTF01000005.1"/>
</dbReference>
<accession>A0A2T0T7Z5</accession>
<gene>
    <name evidence="7" type="ORF">CLV43_105553</name>
</gene>
<feature type="transmembrane region" description="Helical" evidence="5">
    <location>
        <begin position="131"/>
        <end position="158"/>
    </location>
</feature>
<evidence type="ECO:0000313" key="8">
    <source>
        <dbReference type="Proteomes" id="UP000239494"/>
    </source>
</evidence>
<feature type="transmembrane region" description="Helical" evidence="5">
    <location>
        <begin position="21"/>
        <end position="41"/>
    </location>
</feature>
<dbReference type="AlphaFoldDB" id="A0A2T0T7Z5"/>
<dbReference type="PANTHER" id="PTHR43229:SF6">
    <property type="entry name" value="ABC-TYPE MULTIDRUG TRANSPORT SYSTEM, PERMEASE COMPONENT"/>
    <property type="match status" value="1"/>
</dbReference>
<dbReference type="PANTHER" id="PTHR43229">
    <property type="entry name" value="NODULATION PROTEIN J"/>
    <property type="match status" value="1"/>
</dbReference>
<keyword evidence="2 5" id="KW-0812">Transmembrane</keyword>
<feature type="domain" description="ABC-2 type transporter transmembrane" evidence="6">
    <location>
        <begin position="21"/>
        <end position="208"/>
    </location>
</feature>
<organism evidence="7 8">
    <name type="scientific">Umezawaea tangerina</name>
    <dbReference type="NCBI Taxonomy" id="84725"/>
    <lineage>
        <taxon>Bacteria</taxon>
        <taxon>Bacillati</taxon>
        <taxon>Actinomycetota</taxon>
        <taxon>Actinomycetes</taxon>
        <taxon>Pseudonocardiales</taxon>
        <taxon>Pseudonocardiaceae</taxon>
        <taxon>Umezawaea</taxon>
    </lineage>
</organism>
<evidence type="ECO:0000259" key="6">
    <source>
        <dbReference type="Pfam" id="PF01061"/>
    </source>
</evidence>
<sequence length="255" mass="27747">MRLFRDAFRFQAALTLRSPDTVHVLVTAPLYTVVFMAISRHAHRTDLAAYAVLAPVLMSLWSLALLTAGDLISRERSRGTLEAMVATPASFPVVVLARITAVTTISTVSFVESWLVAWWPFGVVVRVEHPLTLLWCLVLSALAMAGTASAMSALYVLLPTARTLQNSFTYPFYLLGGILVPVSYLPEWLRPLSRLVFLSWSSDLLRSALSPAPVVDELPRLAAIAVLGAAGCAVGGLMITRILRRVRSTGTLART</sequence>
<dbReference type="InterPro" id="IPR051784">
    <property type="entry name" value="Nod_factor_ABC_transporter"/>
</dbReference>
<evidence type="ECO:0000256" key="2">
    <source>
        <dbReference type="ARBA" id="ARBA00022692"/>
    </source>
</evidence>
<evidence type="ECO:0000313" key="7">
    <source>
        <dbReference type="EMBL" id="PRY41794.1"/>
    </source>
</evidence>
<feature type="transmembrane region" description="Helical" evidence="5">
    <location>
        <begin position="47"/>
        <end position="68"/>
    </location>
</feature>
<proteinExistence type="predicted"/>
<keyword evidence="3 5" id="KW-1133">Transmembrane helix</keyword>
<evidence type="ECO:0000256" key="1">
    <source>
        <dbReference type="ARBA" id="ARBA00004141"/>
    </source>
</evidence>
<comment type="subcellular location">
    <subcellularLocation>
        <location evidence="1">Membrane</location>
        <topology evidence="1">Multi-pass membrane protein</topology>
    </subcellularLocation>
</comment>
<keyword evidence="8" id="KW-1185">Reference proteome</keyword>
<dbReference type="InterPro" id="IPR013525">
    <property type="entry name" value="ABC2_TM"/>
</dbReference>
<dbReference type="GO" id="GO:0016020">
    <property type="term" value="C:membrane"/>
    <property type="evidence" value="ECO:0007669"/>
    <property type="project" value="UniProtKB-SubCell"/>
</dbReference>
<feature type="transmembrane region" description="Helical" evidence="5">
    <location>
        <begin position="221"/>
        <end position="239"/>
    </location>
</feature>
<feature type="transmembrane region" description="Helical" evidence="5">
    <location>
        <begin position="89"/>
        <end position="111"/>
    </location>
</feature>
<dbReference type="EMBL" id="PVTF01000005">
    <property type="protein sequence ID" value="PRY41794.1"/>
    <property type="molecule type" value="Genomic_DNA"/>
</dbReference>
<name>A0A2T0T7Z5_9PSEU</name>
<dbReference type="OrthoDB" id="9255971at2"/>